<evidence type="ECO:0000313" key="8">
    <source>
        <dbReference type="EnsemblMetazoa" id="SCAU002594-PC"/>
    </source>
</evidence>
<keyword evidence="1" id="KW-0808">Transferase</keyword>
<dbReference type="PANTHER" id="PTHR10256:SF0">
    <property type="entry name" value="INACTIVE SELENIDE, WATER DIKINASE-LIKE PROTEIN-RELATED"/>
    <property type="match status" value="1"/>
</dbReference>
<dbReference type="InterPro" id="IPR036921">
    <property type="entry name" value="PurM-like_N_sf"/>
</dbReference>
<dbReference type="Pfam" id="PF00586">
    <property type="entry name" value="AIRS"/>
    <property type="match status" value="1"/>
</dbReference>
<dbReference type="GO" id="GO:0016260">
    <property type="term" value="P:selenocysteine biosynthetic process"/>
    <property type="evidence" value="ECO:0007669"/>
    <property type="project" value="TreeGrafter"/>
</dbReference>
<reference evidence="8" key="1">
    <citation type="submission" date="2020-05" db="UniProtKB">
        <authorList>
            <consortium name="EnsemblMetazoa"/>
        </authorList>
    </citation>
    <scope>IDENTIFICATION</scope>
    <source>
        <strain evidence="8">USDA</strain>
    </source>
</reference>
<dbReference type="Gene3D" id="3.90.650.10">
    <property type="entry name" value="PurM-like C-terminal domain"/>
    <property type="match status" value="1"/>
</dbReference>
<dbReference type="Proteomes" id="UP000095300">
    <property type="component" value="Unassembled WGS sequence"/>
</dbReference>
<dbReference type="STRING" id="35570.A0A1I8NWD1"/>
<dbReference type="EnsemblMetazoa" id="SCAU002594-RB">
    <property type="protein sequence ID" value="SCAU002594-PB"/>
    <property type="gene ID" value="SCAU002594"/>
</dbReference>
<evidence type="ECO:0000256" key="2">
    <source>
        <dbReference type="ARBA" id="ARBA00022741"/>
    </source>
</evidence>
<keyword evidence="2" id="KW-0547">Nucleotide-binding</keyword>
<keyword evidence="4" id="KW-0067">ATP-binding</keyword>
<keyword evidence="9" id="KW-1185">Reference proteome</keyword>
<dbReference type="Pfam" id="PF02769">
    <property type="entry name" value="AIRS_C"/>
    <property type="match status" value="1"/>
</dbReference>
<sequence>MFKPEAHGLPPDFQLTKFSTLRGCGCKIPQDTLNKYLLGTEILTANTAAEKNAEHDDDYIGTGMDCAVIPLKKHPQLRLVQTVDFFYPLVNDPYTMGKIALANVVSDVYAVGVTDLDKLDIILSAPTEISEEERNIIMPLIAEGFRDAAQNAKVNPYIKNSVINPWCMIGGIASAVVKREEVIMPNNAKAGDHLVLTKPLGTQLATNAYLWMCDKTEKYEELLKYYSEKDIVVSFQMAVKSMTYLNRNAALLMHKYQAHAATDVTGFGLLGHAQNLAEFQRDNLRFVIEKLPIITNILGFAEKLNYTNAKLRSGKSVETSGGLLIAMPPQASAEYCKEFNAMTNGEQNAWIVGHVAECAVKEAVLGDNVELLEVILPVDC</sequence>
<feature type="domain" description="PurM-like N-terminal" evidence="6">
    <location>
        <begin position="63"/>
        <end position="154"/>
    </location>
</feature>
<feature type="domain" description="PurM-like C-terminal" evidence="7">
    <location>
        <begin position="189"/>
        <end position="358"/>
    </location>
</feature>
<dbReference type="GO" id="GO:0005737">
    <property type="term" value="C:cytoplasm"/>
    <property type="evidence" value="ECO:0007669"/>
    <property type="project" value="TreeGrafter"/>
</dbReference>
<dbReference type="AlphaFoldDB" id="A0A1I8NWD1"/>
<dbReference type="InterPro" id="IPR010918">
    <property type="entry name" value="PurM-like_C_dom"/>
</dbReference>
<keyword evidence="3" id="KW-0418">Kinase</keyword>
<evidence type="ECO:0000256" key="1">
    <source>
        <dbReference type="ARBA" id="ARBA00022679"/>
    </source>
</evidence>
<dbReference type="Gene3D" id="3.30.1330.10">
    <property type="entry name" value="PurM-like, N-terminal domain"/>
    <property type="match status" value="1"/>
</dbReference>
<dbReference type="CDD" id="cd02195">
    <property type="entry name" value="SelD"/>
    <property type="match status" value="1"/>
</dbReference>
<evidence type="ECO:0000259" key="7">
    <source>
        <dbReference type="Pfam" id="PF02769"/>
    </source>
</evidence>
<dbReference type="EnsemblMetazoa" id="SCAU002594-RA">
    <property type="protein sequence ID" value="SCAU002594-PA"/>
    <property type="gene ID" value="SCAU002594"/>
</dbReference>
<dbReference type="InterPro" id="IPR036676">
    <property type="entry name" value="PurM-like_C_sf"/>
</dbReference>
<organism evidence="8 9">
    <name type="scientific">Stomoxys calcitrans</name>
    <name type="common">Stable fly</name>
    <name type="synonym">Conops calcitrans</name>
    <dbReference type="NCBI Taxonomy" id="35570"/>
    <lineage>
        <taxon>Eukaryota</taxon>
        <taxon>Metazoa</taxon>
        <taxon>Ecdysozoa</taxon>
        <taxon>Arthropoda</taxon>
        <taxon>Hexapoda</taxon>
        <taxon>Insecta</taxon>
        <taxon>Pterygota</taxon>
        <taxon>Neoptera</taxon>
        <taxon>Endopterygota</taxon>
        <taxon>Diptera</taxon>
        <taxon>Brachycera</taxon>
        <taxon>Muscomorpha</taxon>
        <taxon>Muscoidea</taxon>
        <taxon>Muscidae</taxon>
        <taxon>Stomoxys</taxon>
    </lineage>
</organism>
<dbReference type="NCBIfam" id="TIGR00476">
    <property type="entry name" value="selD"/>
    <property type="match status" value="1"/>
</dbReference>
<evidence type="ECO:0000259" key="6">
    <source>
        <dbReference type="Pfam" id="PF00586"/>
    </source>
</evidence>
<name>A0A1I8NWD1_STOCA</name>
<evidence type="ECO:0000256" key="4">
    <source>
        <dbReference type="ARBA" id="ARBA00022840"/>
    </source>
</evidence>
<protein>
    <recommendedName>
        <fullName evidence="10">Selenide, water dikinase</fullName>
    </recommendedName>
</protein>
<dbReference type="GO" id="GO:0004756">
    <property type="term" value="F:selenide, water dikinase activity"/>
    <property type="evidence" value="ECO:0007669"/>
    <property type="project" value="TreeGrafter"/>
</dbReference>
<dbReference type="PANTHER" id="PTHR10256">
    <property type="entry name" value="SELENIDE, WATER DIKINASE"/>
    <property type="match status" value="1"/>
</dbReference>
<dbReference type="GO" id="GO:0005524">
    <property type="term" value="F:ATP binding"/>
    <property type="evidence" value="ECO:0007669"/>
    <property type="project" value="UniProtKB-KW"/>
</dbReference>
<evidence type="ECO:0000313" key="9">
    <source>
        <dbReference type="Proteomes" id="UP000095300"/>
    </source>
</evidence>
<evidence type="ECO:0000256" key="3">
    <source>
        <dbReference type="ARBA" id="ARBA00022777"/>
    </source>
</evidence>
<dbReference type="SUPFAM" id="SSF55326">
    <property type="entry name" value="PurM N-terminal domain-like"/>
    <property type="match status" value="1"/>
</dbReference>
<dbReference type="VEuPathDB" id="VectorBase:SCAU002594"/>
<keyword evidence="5" id="KW-0711">Selenium</keyword>
<dbReference type="GeneID" id="106088684"/>
<evidence type="ECO:0000256" key="5">
    <source>
        <dbReference type="ARBA" id="ARBA00023266"/>
    </source>
</evidence>
<proteinExistence type="predicted"/>
<accession>A0A1I8NWD1</accession>
<dbReference type="EnsemblMetazoa" id="SCAU002594-RC">
    <property type="protein sequence ID" value="SCAU002594-PC"/>
    <property type="gene ID" value="SCAU002594"/>
</dbReference>
<evidence type="ECO:0008006" key="10">
    <source>
        <dbReference type="Google" id="ProtNLM"/>
    </source>
</evidence>
<dbReference type="PIRSF" id="PIRSF036407">
    <property type="entry name" value="Selenphspht_syn"/>
    <property type="match status" value="1"/>
</dbReference>
<dbReference type="InterPro" id="IPR016188">
    <property type="entry name" value="PurM-like_N"/>
</dbReference>
<dbReference type="SUPFAM" id="SSF56042">
    <property type="entry name" value="PurM C-terminal domain-like"/>
    <property type="match status" value="1"/>
</dbReference>
<dbReference type="InterPro" id="IPR004536">
    <property type="entry name" value="SPS/SelD"/>
</dbReference>